<dbReference type="PROSITE" id="PS50928">
    <property type="entry name" value="ABC_TM1"/>
    <property type="match status" value="1"/>
</dbReference>
<evidence type="ECO:0000256" key="7">
    <source>
        <dbReference type="RuleBase" id="RU363032"/>
    </source>
</evidence>
<feature type="transmembrane region" description="Helical" evidence="7">
    <location>
        <begin position="531"/>
        <end position="550"/>
    </location>
</feature>
<name>A0A5K1J7C5_9ACTN</name>
<dbReference type="SUPFAM" id="SSF161098">
    <property type="entry name" value="MetI-like"/>
    <property type="match status" value="1"/>
</dbReference>
<feature type="transmembrane region" description="Helical" evidence="7">
    <location>
        <begin position="433"/>
        <end position="456"/>
    </location>
</feature>
<keyword evidence="4 7" id="KW-0812">Transmembrane</keyword>
<gene>
    <name evidence="9" type="primary">ssuC_2</name>
    <name evidence="9" type="ORF">KCJAJFAP_00583</name>
</gene>
<evidence type="ECO:0000259" key="8">
    <source>
        <dbReference type="PROSITE" id="PS50928"/>
    </source>
</evidence>
<keyword evidence="10" id="KW-1185">Reference proteome</keyword>
<dbReference type="Pfam" id="PF00528">
    <property type="entry name" value="BPD_transp_1"/>
    <property type="match status" value="1"/>
</dbReference>
<comment type="subcellular location">
    <subcellularLocation>
        <location evidence="1 7">Cell membrane</location>
        <topology evidence="1 7">Multi-pass membrane protein</topology>
    </subcellularLocation>
</comment>
<evidence type="ECO:0000256" key="1">
    <source>
        <dbReference type="ARBA" id="ARBA00004651"/>
    </source>
</evidence>
<evidence type="ECO:0000256" key="2">
    <source>
        <dbReference type="ARBA" id="ARBA00022448"/>
    </source>
</evidence>
<dbReference type="FunFam" id="1.10.3720.10:FF:000003">
    <property type="entry name" value="Aliphatic sulfonate ABC transporter permease"/>
    <property type="match status" value="1"/>
</dbReference>
<evidence type="ECO:0000313" key="9">
    <source>
        <dbReference type="EMBL" id="VWL99353.1"/>
    </source>
</evidence>
<keyword evidence="6 7" id="KW-0472">Membrane</keyword>
<keyword evidence="3" id="KW-1003">Cell membrane</keyword>
<dbReference type="SMART" id="SM00062">
    <property type="entry name" value="PBPb"/>
    <property type="match status" value="1"/>
</dbReference>
<evidence type="ECO:0000256" key="4">
    <source>
        <dbReference type="ARBA" id="ARBA00022692"/>
    </source>
</evidence>
<keyword evidence="5 7" id="KW-1133">Transmembrane helix</keyword>
<dbReference type="InterPro" id="IPR000515">
    <property type="entry name" value="MetI-like"/>
</dbReference>
<evidence type="ECO:0000313" key="10">
    <source>
        <dbReference type="Proteomes" id="UP000361836"/>
    </source>
</evidence>
<dbReference type="SUPFAM" id="SSF53850">
    <property type="entry name" value="Periplasmic binding protein-like II"/>
    <property type="match status" value="1"/>
</dbReference>
<organism evidence="9 10">
    <name type="scientific">Collinsella aerofaciens</name>
    <dbReference type="NCBI Taxonomy" id="74426"/>
    <lineage>
        <taxon>Bacteria</taxon>
        <taxon>Bacillati</taxon>
        <taxon>Actinomycetota</taxon>
        <taxon>Coriobacteriia</taxon>
        <taxon>Coriobacteriales</taxon>
        <taxon>Coriobacteriaceae</taxon>
        <taxon>Collinsella</taxon>
    </lineage>
</organism>
<dbReference type="PANTHER" id="PTHR30151:SF38">
    <property type="entry name" value="ALIPHATIC SULFONATES TRANSPORT PERMEASE PROTEIN SSUC-RELATED"/>
    <property type="match status" value="1"/>
</dbReference>
<feature type="domain" description="ABC transmembrane type-1" evidence="8">
    <location>
        <begin position="490"/>
        <end position="670"/>
    </location>
</feature>
<dbReference type="InterPro" id="IPR035906">
    <property type="entry name" value="MetI-like_sf"/>
</dbReference>
<reference evidence="9 10" key="1">
    <citation type="submission" date="2019-10" db="EMBL/GenBank/DDBJ databases">
        <authorList>
            <person name="Wolf R A."/>
        </authorList>
    </citation>
    <scope>NUCLEOTIDE SEQUENCE [LARGE SCALE GENOMIC DNA]</scope>
    <source>
        <strain evidence="9">Collinsella_aerofaciens_MC2</strain>
    </source>
</reference>
<evidence type="ECO:0000256" key="3">
    <source>
        <dbReference type="ARBA" id="ARBA00022475"/>
    </source>
</evidence>
<dbReference type="EMBL" id="CABWIE010000030">
    <property type="protein sequence ID" value="VWL99353.1"/>
    <property type="molecule type" value="Genomic_DNA"/>
</dbReference>
<dbReference type="Pfam" id="PF09084">
    <property type="entry name" value="NMT1"/>
    <property type="match status" value="1"/>
</dbReference>
<evidence type="ECO:0000256" key="5">
    <source>
        <dbReference type="ARBA" id="ARBA00022989"/>
    </source>
</evidence>
<evidence type="ECO:0000256" key="6">
    <source>
        <dbReference type="ARBA" id="ARBA00023136"/>
    </source>
</evidence>
<dbReference type="RefSeq" id="WP_152076757.1">
    <property type="nucleotide sequence ID" value="NZ_CAAKNU010000106.1"/>
</dbReference>
<feature type="transmembrane region" description="Helical" evidence="7">
    <location>
        <begin position="389"/>
        <end position="412"/>
    </location>
</feature>
<dbReference type="GO" id="GO:0042918">
    <property type="term" value="P:alkanesulfonate transmembrane transport"/>
    <property type="evidence" value="ECO:0007669"/>
    <property type="project" value="UniProtKB-ARBA"/>
</dbReference>
<comment type="similarity">
    <text evidence="7">Belongs to the binding-protein-dependent transport system permease family.</text>
</comment>
<dbReference type="Gene3D" id="1.10.3720.10">
    <property type="entry name" value="MetI-like"/>
    <property type="match status" value="1"/>
</dbReference>
<protein>
    <submittedName>
        <fullName evidence="9">Aliphatic sulfonates transport permease protein SsuC</fullName>
    </submittedName>
</protein>
<keyword evidence="2 7" id="KW-0813">Transport</keyword>
<dbReference type="AlphaFoldDB" id="A0A5K1J7C5"/>
<dbReference type="InterPro" id="IPR001638">
    <property type="entry name" value="Solute-binding_3/MltF_N"/>
</dbReference>
<sequence>MTSQDTITRGVRSVDWKRRMCAFLFVLAVAATAFIALPVQAKAADAPTKTVRIGFPSSGNNFASGLLGVAETKGYLDEYLQPLGYKAEVTGFVGAAPALHEALSSGDLDYVDYAGFAGILGKSKGIDTTLLAVTDFGSGWRLVVSKSSGIKSLKDLKGKKVAYMRGATPQMYLVRVLAEAGLTFDDIVPVNASLPDGLSTLASGGVDAAVVSGGQETQLANEGLVKVLHDGAKADSSTYFEPTVLIGRTAYAKDHQDVSVAILKALLKARADVIADPEGFIKLSSEKSGNPIEVIKAQNVADQKTLRPASLSDDMLDAMKNVQQFELDNKIIQSEVDIEAWADSSALKQAIEEYGSDGKGTDGTKLATSAIAASVASPEDRAARKQAEVIQGLIGALPVVIVAAVITVGIVVARRVLRRRLGSNGSAADPAPAVRIVDTLFTLILPLWVLVVWHVATSTGLLSTVVLPTISSVVSTLVQQLTTGTFKGDLATSVVRILEGYAIAVVAGVFFGVVMGMSASAHKFFSLAFKAVRQIPMMAWVPLLVIWFGIGEESKVAVIFLASFFPVLVNTIDGIERCDPKLVEVGRMYRLPGWQMFRQIYLPSALPSIFVGLKLALGIAWMAVVGSEMIAASSGIGFRINDARTLMDYSIVFAGIIVIAVAGVLMDMVLGVIAKIATPWQQKKN</sequence>
<proteinExistence type="inferred from homology"/>
<dbReference type="Gene3D" id="3.40.190.10">
    <property type="entry name" value="Periplasmic binding protein-like II"/>
    <property type="match status" value="2"/>
</dbReference>
<feature type="transmembrane region" description="Helical" evidence="7">
    <location>
        <begin position="500"/>
        <end position="519"/>
    </location>
</feature>
<dbReference type="PANTHER" id="PTHR30151">
    <property type="entry name" value="ALKANE SULFONATE ABC TRANSPORTER-RELATED, MEMBRANE SUBUNIT"/>
    <property type="match status" value="1"/>
</dbReference>
<accession>A0A5K1J7C5</accession>
<dbReference type="InterPro" id="IPR015168">
    <property type="entry name" value="SsuA/THI5"/>
</dbReference>
<dbReference type="Proteomes" id="UP000361836">
    <property type="component" value="Unassembled WGS sequence"/>
</dbReference>
<feature type="transmembrane region" description="Helical" evidence="7">
    <location>
        <begin position="651"/>
        <end position="674"/>
    </location>
</feature>
<dbReference type="CDD" id="cd06261">
    <property type="entry name" value="TM_PBP2"/>
    <property type="match status" value="1"/>
</dbReference>
<feature type="transmembrane region" description="Helical" evidence="7">
    <location>
        <begin position="600"/>
        <end position="624"/>
    </location>
</feature>
<dbReference type="GO" id="GO:0005886">
    <property type="term" value="C:plasma membrane"/>
    <property type="evidence" value="ECO:0007669"/>
    <property type="project" value="UniProtKB-SubCell"/>
</dbReference>